<comment type="caution">
    <text evidence="7">The sequence shown here is derived from an EMBL/GenBank/DDBJ whole genome shotgun (WGS) entry which is preliminary data.</text>
</comment>
<evidence type="ECO:0000313" key="8">
    <source>
        <dbReference type="Proteomes" id="UP000683925"/>
    </source>
</evidence>
<evidence type="ECO:0000256" key="2">
    <source>
        <dbReference type="ARBA" id="ARBA00022737"/>
    </source>
</evidence>
<keyword evidence="8" id="KW-1185">Reference proteome</keyword>
<protein>
    <recommendedName>
        <fullName evidence="6">C2HC/C3H-type domain-containing protein</fullName>
    </recommendedName>
</protein>
<evidence type="ECO:0000256" key="5">
    <source>
        <dbReference type="PROSITE-ProRule" id="PRU01371"/>
    </source>
</evidence>
<evidence type="ECO:0000256" key="1">
    <source>
        <dbReference type="ARBA" id="ARBA00022723"/>
    </source>
</evidence>
<evidence type="ECO:0000256" key="3">
    <source>
        <dbReference type="ARBA" id="ARBA00022771"/>
    </source>
</evidence>
<name>A0A8S1T663_PAROT</name>
<gene>
    <name evidence="7" type="ORF">POCTA_138.1.T0180326</name>
</gene>
<proteinExistence type="predicted"/>
<dbReference type="OMA" id="MKTENAQ"/>
<dbReference type="InterPro" id="IPR026319">
    <property type="entry name" value="ZC2HC1A/B-like"/>
</dbReference>
<dbReference type="InterPro" id="IPR049899">
    <property type="entry name" value="Znf_C2HC_C3H"/>
</dbReference>
<organism evidence="7 8">
    <name type="scientific">Paramecium octaurelia</name>
    <dbReference type="NCBI Taxonomy" id="43137"/>
    <lineage>
        <taxon>Eukaryota</taxon>
        <taxon>Sar</taxon>
        <taxon>Alveolata</taxon>
        <taxon>Ciliophora</taxon>
        <taxon>Intramacronucleata</taxon>
        <taxon>Oligohymenophorea</taxon>
        <taxon>Peniculida</taxon>
        <taxon>Parameciidae</taxon>
        <taxon>Paramecium</taxon>
    </lineage>
</organism>
<dbReference type="OrthoDB" id="282534at2759"/>
<dbReference type="PROSITE" id="PS52027">
    <property type="entry name" value="ZF_C2HC_C3H"/>
    <property type="match status" value="1"/>
</dbReference>
<keyword evidence="2" id="KW-0677">Repeat</keyword>
<keyword evidence="3 5" id="KW-0863">Zinc-finger</keyword>
<keyword evidence="1" id="KW-0479">Metal-binding</keyword>
<dbReference type="PANTHER" id="PTHR13555">
    <property type="entry name" value="C2H2 ZINC FINGER CGI-62-RELATED"/>
    <property type="match status" value="1"/>
</dbReference>
<dbReference type="EMBL" id="CAJJDP010000018">
    <property type="protein sequence ID" value="CAD8146484.1"/>
    <property type="molecule type" value="Genomic_DNA"/>
</dbReference>
<evidence type="ECO:0000313" key="7">
    <source>
        <dbReference type="EMBL" id="CAD8146484.1"/>
    </source>
</evidence>
<dbReference type="AlphaFoldDB" id="A0A8S1T663"/>
<dbReference type="Proteomes" id="UP000683925">
    <property type="component" value="Unassembled WGS sequence"/>
</dbReference>
<feature type="domain" description="C2HC/C3H-type" evidence="6">
    <location>
        <begin position="8"/>
        <end position="38"/>
    </location>
</feature>
<sequence length="135" mass="15574">MSAGFNEELINCPAGCGRKFNKDSLIIHYKICKDVFQQKRCVFNSQLKRVGYDYFIGNKKNLPQFSSPKSIKMKTENAQIKTPQITSKYLQVISTKRFCKGCLRDFDIKIADDHIQKCTQKLPKINGLSKLNEIY</sequence>
<accession>A0A8S1T663</accession>
<evidence type="ECO:0000256" key="4">
    <source>
        <dbReference type="ARBA" id="ARBA00022833"/>
    </source>
</evidence>
<evidence type="ECO:0000259" key="6">
    <source>
        <dbReference type="PROSITE" id="PS52027"/>
    </source>
</evidence>
<dbReference type="Pfam" id="PF13913">
    <property type="entry name" value="zf-C2HC_2"/>
    <property type="match status" value="1"/>
</dbReference>
<keyword evidence="4" id="KW-0862">Zinc</keyword>
<reference evidence="7" key="1">
    <citation type="submission" date="2021-01" db="EMBL/GenBank/DDBJ databases">
        <authorList>
            <consortium name="Genoscope - CEA"/>
            <person name="William W."/>
        </authorList>
    </citation>
    <scope>NUCLEOTIDE SEQUENCE</scope>
</reference>
<dbReference type="GO" id="GO:0008270">
    <property type="term" value="F:zinc ion binding"/>
    <property type="evidence" value="ECO:0007669"/>
    <property type="project" value="UniProtKB-KW"/>
</dbReference>
<dbReference type="PANTHER" id="PTHR13555:SF36">
    <property type="entry name" value="ZINC FINGER C2HC DOMAIN-CONTAINING PROTEIN 1B"/>
    <property type="match status" value="1"/>
</dbReference>